<sequence length="247" mass="27749">MVDLLARLVEPERWRNLLEMTCDELRAGMEARTLRGLRPDADDSFERGFDVDIEAELLDWMDFHDFAGDGPLLESVCAALESGAEPERLASGLWQLADWASPGTWRCMEGRGFLYLEPYSGGPLDGVSQLYEEATWAAALGEICRMDADDYAEKVVLDWMSRRQDLDETLDEKQDPRILSTMQSHRRHSTALHRLAGILDAGNNAEGSEREGVALLVCREWHSMLNVGWGGFNLRGLLMSGWGEESP</sequence>
<proteinExistence type="predicted"/>
<reference evidence="1" key="1">
    <citation type="journal article" date="2014" name="Genome Biol. Evol.">
        <title>Pangenome evidence for extensive interdomain horizontal transfer affecting lineage core and shell genes in uncultured planktonic thaumarchaeota and euryarchaeota.</title>
        <authorList>
            <person name="Deschamps P."/>
            <person name="Zivanovic Y."/>
            <person name="Moreira D."/>
            <person name="Rodriguez-Valera F."/>
            <person name="Lopez-Garcia P."/>
        </authorList>
    </citation>
    <scope>NUCLEOTIDE SEQUENCE</scope>
</reference>
<accession>A0A075HGH2</accession>
<name>A0A075HGH2_9EURY</name>
<evidence type="ECO:0000313" key="1">
    <source>
        <dbReference type="EMBL" id="AIF12938.1"/>
    </source>
</evidence>
<protein>
    <submittedName>
        <fullName evidence="1">Uncharacterized protein</fullName>
    </submittedName>
</protein>
<dbReference type="AlphaFoldDB" id="A0A075HGH2"/>
<dbReference type="EMBL" id="KF900959">
    <property type="protein sequence ID" value="AIF12938.1"/>
    <property type="molecule type" value="Genomic_DNA"/>
</dbReference>
<organism evidence="1">
    <name type="scientific">uncultured marine group II/III euryarchaeote KM3_57_F04</name>
    <dbReference type="NCBI Taxonomy" id="1456465"/>
    <lineage>
        <taxon>Archaea</taxon>
        <taxon>Methanobacteriati</taxon>
        <taxon>Methanobacteriota</taxon>
        <taxon>environmental samples</taxon>
    </lineage>
</organism>